<organism evidence="9 10">
    <name type="scientific">Leishmania utingensis</name>
    <dbReference type="NCBI Taxonomy" id="653362"/>
    <lineage>
        <taxon>Eukaryota</taxon>
        <taxon>Discoba</taxon>
        <taxon>Euglenozoa</taxon>
        <taxon>Kinetoplastea</taxon>
        <taxon>Metakinetoplastina</taxon>
        <taxon>Trypanosomatida</taxon>
        <taxon>Trypanosomatidae</taxon>
        <taxon>Leishmaniinae</taxon>
        <taxon>Leishmania</taxon>
    </lineage>
</organism>
<dbReference type="Gene3D" id="1.10.20.10">
    <property type="entry name" value="Histone, subunit A"/>
    <property type="match status" value="1"/>
</dbReference>
<dbReference type="EMBL" id="JBAMZL010000037">
    <property type="protein sequence ID" value="KAL0493473.1"/>
    <property type="molecule type" value="Genomic_DNA"/>
</dbReference>
<keyword evidence="5 8" id="KW-0238">DNA-binding</keyword>
<dbReference type="SMART" id="SM00417">
    <property type="entry name" value="H4"/>
    <property type="match status" value="1"/>
</dbReference>
<evidence type="ECO:0000256" key="2">
    <source>
        <dbReference type="ARBA" id="ARBA00004286"/>
    </source>
</evidence>
<comment type="subunit">
    <text evidence="8">The nucleosome is a histone octamer containing two molecules each of H2A, H2B, H3 and H4 assembled in one H3-H4 heterotetramer and two H2A-H2B heterodimers. The octamer wraps approximately 147 bp of DNA.</text>
</comment>
<gene>
    <name evidence="9" type="ORF">Q4I30_007771</name>
</gene>
<evidence type="ECO:0000256" key="1">
    <source>
        <dbReference type="ARBA" id="ARBA00004123"/>
    </source>
</evidence>
<evidence type="ECO:0000256" key="4">
    <source>
        <dbReference type="ARBA" id="ARBA00022454"/>
    </source>
</evidence>
<comment type="caution">
    <text evidence="9">The sequence shown here is derived from an EMBL/GenBank/DDBJ whole genome shotgun (WGS) entry which is preliminary data.</text>
</comment>
<dbReference type="GO" id="GO:0000786">
    <property type="term" value="C:nucleosome"/>
    <property type="evidence" value="ECO:0007669"/>
    <property type="project" value="UniProtKB-KW"/>
</dbReference>
<comment type="function">
    <text evidence="8">Core component of nucleosome. Nucleosomes wrap and compact DNA into chromatin, limiting DNA accessibility to the cellular machineries which require DNA as a template. Histones thereby play a central role in transcription regulation, DNA repair, DNA replication and chromosomal stability. DNA accessibility is regulated via a complex set of post-translational modifications of histones, also called histone code, and nucleosome remodeling.</text>
</comment>
<dbReference type="InterPro" id="IPR009072">
    <property type="entry name" value="Histone-fold"/>
</dbReference>
<dbReference type="Proteomes" id="UP001482455">
    <property type="component" value="Unassembled WGS sequence"/>
</dbReference>
<evidence type="ECO:0000256" key="6">
    <source>
        <dbReference type="ARBA" id="ARBA00023242"/>
    </source>
</evidence>
<dbReference type="FunFam" id="1.10.20.10:FF:000058">
    <property type="entry name" value="Histone H4"/>
    <property type="match status" value="1"/>
</dbReference>
<dbReference type="PANTHER" id="PTHR10484">
    <property type="entry name" value="HISTONE H4"/>
    <property type="match status" value="1"/>
</dbReference>
<evidence type="ECO:0000313" key="9">
    <source>
        <dbReference type="EMBL" id="KAL0493473.1"/>
    </source>
</evidence>
<protein>
    <recommendedName>
        <fullName evidence="8">Histone H4</fullName>
    </recommendedName>
</protein>
<evidence type="ECO:0000256" key="7">
    <source>
        <dbReference type="ARBA" id="ARBA00023269"/>
    </source>
</evidence>
<keyword evidence="10" id="KW-1185">Reference proteome</keyword>
<dbReference type="GO" id="GO:0030527">
    <property type="term" value="F:structural constituent of chromatin"/>
    <property type="evidence" value="ECO:0007669"/>
    <property type="project" value="InterPro"/>
</dbReference>
<dbReference type="SUPFAM" id="SSF47113">
    <property type="entry name" value="Histone-fold"/>
    <property type="match status" value="1"/>
</dbReference>
<reference evidence="9 10" key="1">
    <citation type="submission" date="2024-02" db="EMBL/GenBank/DDBJ databases">
        <title>FIRST GENOME SEQUENCES OF Leishmania (Viannia) shawi, Leishmania (Viannia) lindenbergi AND Leishmania (Viannia) utingensis.</title>
        <authorList>
            <person name="Resadore F."/>
            <person name="Custodio M.G.F."/>
            <person name="Boite M.C."/>
            <person name="Cupolillo E."/>
            <person name="Ferreira G.E.M."/>
        </authorList>
    </citation>
    <scope>NUCLEOTIDE SEQUENCE [LARGE SCALE GENOMIC DNA]</scope>
    <source>
        <strain evidence="9 10">ITUB/BR/1977/M4964</strain>
    </source>
</reference>
<evidence type="ECO:0000313" key="10">
    <source>
        <dbReference type="Proteomes" id="UP001482455"/>
    </source>
</evidence>
<sequence length="196" mass="22277">MRGVRVQIQYDSVRTNVSVRFLDIDPPSESYRYQRGANTSPCSLCAHSTLSPFHASLLSLHTFICFLLVHFRRKSRHSLPRIFPPSPSLAPHSILTMAKGKRSADAKGSQKRQKKVLRDNIRGITRGCVRRMARRGGVKRISGDLYEEVRRVLKVYVEDVVRCSTAYTEYARKKTVTAADVVNALRKRGHILYGYA</sequence>
<dbReference type="PRINTS" id="PR00623">
    <property type="entry name" value="HISTONEH4"/>
</dbReference>
<keyword evidence="6 8" id="KW-0539">Nucleus</keyword>
<comment type="subcellular location">
    <subcellularLocation>
        <location evidence="2">Chromosome</location>
    </subcellularLocation>
    <subcellularLocation>
        <location evidence="1">Nucleus</location>
    </subcellularLocation>
</comment>
<keyword evidence="4 8" id="KW-0158">Chromosome</keyword>
<dbReference type="AlphaFoldDB" id="A0AAW2ZS97"/>
<dbReference type="InterPro" id="IPR001951">
    <property type="entry name" value="Histone_H4"/>
</dbReference>
<dbReference type="GO" id="GO:0005634">
    <property type="term" value="C:nucleus"/>
    <property type="evidence" value="ECO:0007669"/>
    <property type="project" value="UniProtKB-SubCell"/>
</dbReference>
<evidence type="ECO:0000256" key="3">
    <source>
        <dbReference type="ARBA" id="ARBA00006564"/>
    </source>
</evidence>
<evidence type="ECO:0000256" key="8">
    <source>
        <dbReference type="RuleBase" id="RU000528"/>
    </source>
</evidence>
<name>A0AAW2ZS97_9TRYP</name>
<dbReference type="CDD" id="cd22912">
    <property type="entry name" value="HFD_H4"/>
    <property type="match status" value="1"/>
</dbReference>
<evidence type="ECO:0000256" key="5">
    <source>
        <dbReference type="ARBA" id="ARBA00023125"/>
    </source>
</evidence>
<dbReference type="GO" id="GO:0003677">
    <property type="term" value="F:DNA binding"/>
    <property type="evidence" value="ECO:0007669"/>
    <property type="project" value="UniProtKB-KW"/>
</dbReference>
<dbReference type="GO" id="GO:0046982">
    <property type="term" value="F:protein heterodimerization activity"/>
    <property type="evidence" value="ECO:0007669"/>
    <property type="project" value="InterPro"/>
</dbReference>
<proteinExistence type="inferred from homology"/>
<comment type="similarity">
    <text evidence="3 8">Belongs to the histone H4 family.</text>
</comment>
<keyword evidence="7 8" id="KW-0544">Nucleosome core</keyword>
<accession>A0AAW2ZS97</accession>